<dbReference type="Pfam" id="PF00497">
    <property type="entry name" value="SBP_bac_3"/>
    <property type="match status" value="1"/>
</dbReference>
<dbReference type="InterPro" id="IPR001638">
    <property type="entry name" value="Solute-binding_3/MltF_N"/>
</dbReference>
<dbReference type="PANTHER" id="PTHR35936:SF25">
    <property type="entry name" value="ABC TRANSPORTER SUBSTRATE-BINDING PROTEIN"/>
    <property type="match status" value="1"/>
</dbReference>
<organism evidence="4 5">
    <name type="scientific">Roseibium alexandrii</name>
    <dbReference type="NCBI Taxonomy" id="388408"/>
    <lineage>
        <taxon>Bacteria</taxon>
        <taxon>Pseudomonadati</taxon>
        <taxon>Pseudomonadota</taxon>
        <taxon>Alphaproteobacteria</taxon>
        <taxon>Hyphomicrobiales</taxon>
        <taxon>Stappiaceae</taxon>
        <taxon>Roseibium</taxon>
    </lineage>
</organism>
<dbReference type="AlphaFoldDB" id="A0A0M7ALN4"/>
<dbReference type="EMBL" id="CXWD01000023">
    <property type="protein sequence ID" value="CTQ75789.1"/>
    <property type="molecule type" value="Genomic_DNA"/>
</dbReference>
<protein>
    <submittedName>
        <fullName evidence="4">Lysine-arginine-ornithine-binding periplasmic protein</fullName>
    </submittedName>
</protein>
<evidence type="ECO:0000313" key="5">
    <source>
        <dbReference type="Proteomes" id="UP000053235"/>
    </source>
</evidence>
<feature type="signal peptide" evidence="2">
    <location>
        <begin position="1"/>
        <end position="22"/>
    </location>
</feature>
<reference evidence="5" key="1">
    <citation type="submission" date="2015-07" db="EMBL/GenBank/DDBJ databases">
        <authorList>
            <person name="Rodrigo-Torres Lidia"/>
            <person name="Arahal R.David."/>
        </authorList>
    </citation>
    <scope>NUCLEOTIDE SEQUENCE [LARGE SCALE GENOMIC DNA]</scope>
    <source>
        <strain evidence="5">CECT 5112</strain>
    </source>
</reference>
<feature type="chain" id="PRO_5005809445" evidence="2">
    <location>
        <begin position="23"/>
        <end position="264"/>
    </location>
</feature>
<dbReference type="Gene3D" id="3.40.190.10">
    <property type="entry name" value="Periplasmic binding protein-like II"/>
    <property type="match status" value="2"/>
</dbReference>
<evidence type="ECO:0000256" key="2">
    <source>
        <dbReference type="SAM" id="SignalP"/>
    </source>
</evidence>
<sequence>MKTVRKCLLTICAAVTAVCAGAALADADEHVRLVTLVQDADYAPFMTAEVSGPAGIYAEIIKEADKRLLGYTIELTSAPWTRAKFLVQSGKVNGLVGTYHKPIRRPWIRHFSTPMAKETIYVYCREGVAQDHWDYPKDYAGLLFSNNAGFATPGSAFFEMVSAGKIQLIEEQTTDANLRLLQLGRADCYVQQKEAVEISIQSNNFDKIIPIREVQTETAHIGYSQHWSAEDGDTFIADMDSVLKQMTADGTIRKIIMNWTDGTI</sequence>
<dbReference type="SUPFAM" id="SSF53850">
    <property type="entry name" value="Periplasmic binding protein-like II"/>
    <property type="match status" value="1"/>
</dbReference>
<feature type="domain" description="Solute-binding protein family 3/N-terminal" evidence="3">
    <location>
        <begin position="36"/>
        <end position="260"/>
    </location>
</feature>
<dbReference type="Proteomes" id="UP000053235">
    <property type="component" value="Unassembled WGS sequence"/>
</dbReference>
<name>A0A0M7ALN4_9HYPH</name>
<dbReference type="RefSeq" id="WP_082429208.1">
    <property type="nucleotide sequence ID" value="NZ_CXWD01000023.1"/>
</dbReference>
<keyword evidence="1 2" id="KW-0732">Signal</keyword>
<proteinExistence type="predicted"/>
<gene>
    <name evidence="4" type="ORF">LAX5112_04360</name>
</gene>
<evidence type="ECO:0000313" key="4">
    <source>
        <dbReference type="EMBL" id="CTQ75789.1"/>
    </source>
</evidence>
<keyword evidence="5" id="KW-1185">Reference proteome</keyword>
<dbReference type="OrthoDB" id="7340028at2"/>
<accession>A0A0M7ALN4</accession>
<dbReference type="PANTHER" id="PTHR35936">
    <property type="entry name" value="MEMBRANE-BOUND LYTIC MUREIN TRANSGLYCOSYLASE F"/>
    <property type="match status" value="1"/>
</dbReference>
<evidence type="ECO:0000256" key="1">
    <source>
        <dbReference type="ARBA" id="ARBA00022729"/>
    </source>
</evidence>
<evidence type="ECO:0000259" key="3">
    <source>
        <dbReference type="Pfam" id="PF00497"/>
    </source>
</evidence>
<dbReference type="STRING" id="388408.LAX5112_04360"/>